<reference evidence="1 2" key="1">
    <citation type="submission" date="2019-06" db="EMBL/GenBank/DDBJ databases">
        <authorList>
            <person name="Peister A."/>
            <person name="Blumer L.S."/>
            <person name="Blackman K."/>
            <person name="Carr J.L."/>
            <person name="Dickens D."/>
            <person name="Fletcher D."/>
            <person name="Gamble W.J."/>
            <person name="Hope M.A."/>
            <person name="Long D.A."/>
            <person name="Muhammad Y.A."/>
            <person name="Ralliford J.O."/>
            <person name="Ray Q.B."/>
            <person name="Ross V.L."/>
            <person name="Sandy N.A."/>
            <person name="Thrasher M.V."/>
            <person name="Williams-Green M."/>
            <person name="Garlena R.A."/>
            <person name="Russell D.A."/>
            <person name="Pope W.H."/>
            <person name="Jacobs-Se D."/>
            <person name="Hatfull G.F."/>
        </authorList>
    </citation>
    <scope>NUCLEOTIDE SEQUENCE [LARGE SCALE GENOMIC DNA]</scope>
</reference>
<dbReference type="KEGG" id="vg:65121757"/>
<evidence type="ECO:0000313" key="2">
    <source>
        <dbReference type="Proteomes" id="UP000315520"/>
    </source>
</evidence>
<dbReference type="GeneID" id="65121757"/>
<protein>
    <submittedName>
        <fullName evidence="1">Uncharacterized protein</fullName>
    </submittedName>
</protein>
<sequence>MATKRTETLEQFAASLDEHAGRSVGFADAVRDLRIERALKAEVDARRKTLYEALVAYHDRGVTRLSSGLVLRRTRPSPPSKRVVVDTALVKRRYPKIHSACRVPVPYLQVRGAVAVPRWDDPGTPTGTENVDRVADMYGRAVMPDDVKARGEAAKELLIAAADEFGWDGLPLEFADGWAVGLRRIQFDVGVLRATHPDVAASCSVEKVSGGSAPRVYVAKPGEADVD</sequence>
<evidence type="ECO:0000313" key="1">
    <source>
        <dbReference type="EMBL" id="QDK01596.1"/>
    </source>
</evidence>
<dbReference type="EMBL" id="MN096359">
    <property type="protein sequence ID" value="QDK01596.1"/>
    <property type="molecule type" value="Genomic_DNA"/>
</dbReference>
<dbReference type="Proteomes" id="UP000315520">
    <property type="component" value="Segment"/>
</dbReference>
<name>A0A514TY40_9CAUD</name>
<keyword evidence="2" id="KW-1185">Reference proteome</keyword>
<accession>A0A514TY40</accession>
<organism evidence="1 2">
    <name type="scientific">Mycobacterium phage Obutu</name>
    <dbReference type="NCBI Taxonomy" id="2593350"/>
    <lineage>
        <taxon>Viruses</taxon>
        <taxon>Duplodnaviria</taxon>
        <taxon>Heunggongvirae</taxon>
        <taxon>Uroviricota</taxon>
        <taxon>Caudoviricetes</taxon>
        <taxon>Bclasvirinae</taxon>
        <taxon>Pipefishvirus</taxon>
        <taxon>Pipefishvirus obutu</taxon>
    </lineage>
</organism>
<dbReference type="RefSeq" id="YP_010103857.1">
    <property type="nucleotide sequence ID" value="NC_055812.1"/>
</dbReference>
<gene>
    <name evidence="1" type="primary">68</name>
    <name evidence="1" type="ORF">OBUTU_68</name>
</gene>
<proteinExistence type="predicted"/>